<dbReference type="OrthoDB" id="5241795at2"/>
<reference evidence="6 7" key="1">
    <citation type="submission" date="2019-03" db="EMBL/GenBank/DDBJ databases">
        <title>Genomic analyses of the natural microbiome of Caenorhabditis elegans.</title>
        <authorList>
            <person name="Samuel B."/>
        </authorList>
    </citation>
    <scope>NUCLEOTIDE SEQUENCE [LARGE SCALE GENOMIC DNA]</scope>
    <source>
        <strain evidence="6 7">JUb65</strain>
    </source>
</reference>
<dbReference type="InterPro" id="IPR050884">
    <property type="entry name" value="CNP_phosphodiesterase-III"/>
</dbReference>
<evidence type="ECO:0000256" key="1">
    <source>
        <dbReference type="ARBA" id="ARBA00022723"/>
    </source>
</evidence>
<dbReference type="SUPFAM" id="SSF56300">
    <property type="entry name" value="Metallo-dependent phosphatases"/>
    <property type="match status" value="1"/>
</dbReference>
<proteinExistence type="inferred from homology"/>
<dbReference type="Pfam" id="PF00149">
    <property type="entry name" value="Metallophos"/>
    <property type="match status" value="1"/>
</dbReference>
<dbReference type="InterPro" id="IPR004843">
    <property type="entry name" value="Calcineurin-like_PHP"/>
</dbReference>
<dbReference type="Proteomes" id="UP000295764">
    <property type="component" value="Unassembled WGS sequence"/>
</dbReference>
<evidence type="ECO:0000256" key="4">
    <source>
        <dbReference type="ARBA" id="ARBA00025742"/>
    </source>
</evidence>
<name>A0A4R6DMC6_9MICO</name>
<evidence type="ECO:0000259" key="5">
    <source>
        <dbReference type="Pfam" id="PF00149"/>
    </source>
</evidence>
<protein>
    <submittedName>
        <fullName evidence="6">Calcineurin-like phosphoesterase family protein</fullName>
    </submittedName>
</protein>
<organism evidence="6 7">
    <name type="scientific">Curtobacterium flaccumfaciens</name>
    <dbReference type="NCBI Taxonomy" id="2035"/>
    <lineage>
        <taxon>Bacteria</taxon>
        <taxon>Bacillati</taxon>
        <taxon>Actinomycetota</taxon>
        <taxon>Actinomycetes</taxon>
        <taxon>Micrococcales</taxon>
        <taxon>Microbacteriaceae</taxon>
        <taxon>Curtobacterium</taxon>
    </lineage>
</organism>
<dbReference type="InterPro" id="IPR029052">
    <property type="entry name" value="Metallo-depent_PP-like"/>
</dbReference>
<evidence type="ECO:0000256" key="2">
    <source>
        <dbReference type="ARBA" id="ARBA00022801"/>
    </source>
</evidence>
<feature type="domain" description="Calcineurin-like phosphoesterase" evidence="5">
    <location>
        <begin position="9"/>
        <end position="221"/>
    </location>
</feature>
<evidence type="ECO:0000256" key="3">
    <source>
        <dbReference type="ARBA" id="ARBA00023004"/>
    </source>
</evidence>
<sequence length="304" mass="31799">MQPPAAGTLRVLHLSDTHLTGDGALHQGSVDTTAALDSVLARVDGVPGVGLVVVSGDVSEDGSAESYAAVLERVGGWAERHGAALVTVPGNHDLRDGFRQVLANGHVLGEGGTRLMHTMEYHPPTVPVWGRSDVAGRRIVTVDTSVPGAGYGEIDETSLERLRTVLAEAPAPHGTVVVLHHPPLPAPTALHDALRLRNPDALADAIRDSDVRVVLAGHYHHHFAGSLAGVPVLVAPGVANDTDVAGPWSEEAAFVESGALVVDLAEDGSVWSTPVRVPRADADRLAFRFDAETVTRIIEASTGR</sequence>
<dbReference type="RefSeq" id="WP_133518905.1">
    <property type="nucleotide sequence ID" value="NZ_SNVW01000002.1"/>
</dbReference>
<evidence type="ECO:0000313" key="6">
    <source>
        <dbReference type="EMBL" id="TDN45987.1"/>
    </source>
</evidence>
<dbReference type="PANTHER" id="PTHR42988:SF2">
    <property type="entry name" value="CYCLIC NUCLEOTIDE PHOSPHODIESTERASE CBUA0032-RELATED"/>
    <property type="match status" value="1"/>
</dbReference>
<dbReference type="PANTHER" id="PTHR42988">
    <property type="entry name" value="PHOSPHOHYDROLASE"/>
    <property type="match status" value="1"/>
</dbReference>
<comment type="similarity">
    <text evidence="4">Belongs to the cyclic nucleotide phosphodiesterase class-III family.</text>
</comment>
<dbReference type="GO" id="GO:0016787">
    <property type="term" value="F:hydrolase activity"/>
    <property type="evidence" value="ECO:0007669"/>
    <property type="project" value="UniProtKB-KW"/>
</dbReference>
<dbReference type="EMBL" id="SNVW01000002">
    <property type="protein sequence ID" value="TDN45987.1"/>
    <property type="molecule type" value="Genomic_DNA"/>
</dbReference>
<gene>
    <name evidence="6" type="ORF">EDF64_102405</name>
</gene>
<keyword evidence="3" id="KW-0408">Iron</keyword>
<dbReference type="Gene3D" id="3.60.21.10">
    <property type="match status" value="1"/>
</dbReference>
<accession>A0A4R6DMC6</accession>
<dbReference type="AlphaFoldDB" id="A0A4R6DMC6"/>
<evidence type="ECO:0000313" key="7">
    <source>
        <dbReference type="Proteomes" id="UP000295764"/>
    </source>
</evidence>
<keyword evidence="1" id="KW-0479">Metal-binding</keyword>
<keyword evidence="2" id="KW-0378">Hydrolase</keyword>
<comment type="caution">
    <text evidence="6">The sequence shown here is derived from an EMBL/GenBank/DDBJ whole genome shotgun (WGS) entry which is preliminary data.</text>
</comment>
<dbReference type="GO" id="GO:0046872">
    <property type="term" value="F:metal ion binding"/>
    <property type="evidence" value="ECO:0007669"/>
    <property type="project" value="UniProtKB-KW"/>
</dbReference>